<evidence type="ECO:0000313" key="1">
    <source>
        <dbReference type="EMBL" id="WSD04409.1"/>
    </source>
</evidence>
<gene>
    <name evidence="1" type="ORF">OIE73_00535</name>
</gene>
<reference evidence="1 2" key="1">
    <citation type="submission" date="2022-10" db="EMBL/GenBank/DDBJ databases">
        <title>The complete genomes of actinobacterial strains from the NBC collection.</title>
        <authorList>
            <person name="Joergensen T.S."/>
            <person name="Alvarez Arevalo M."/>
            <person name="Sterndorff E.B."/>
            <person name="Faurdal D."/>
            <person name="Vuksanovic O."/>
            <person name="Mourched A.-S."/>
            <person name="Charusanti P."/>
            <person name="Shaw S."/>
            <person name="Blin K."/>
            <person name="Weber T."/>
        </authorList>
    </citation>
    <scope>NUCLEOTIDE SEQUENCE [LARGE SCALE GENOMIC DNA]</scope>
    <source>
        <strain evidence="1 2">NBC 01753</strain>
    </source>
</reference>
<accession>A0ABZ1GE65</accession>
<evidence type="ECO:0000313" key="2">
    <source>
        <dbReference type="Proteomes" id="UP001335325"/>
    </source>
</evidence>
<dbReference type="RefSeq" id="WP_326750739.1">
    <property type="nucleotide sequence ID" value="NZ_CP109134.1"/>
</dbReference>
<dbReference type="GeneID" id="91541012"/>
<keyword evidence="2" id="KW-1185">Reference proteome</keyword>
<organism evidence="1 2">
    <name type="scientific">Streptomyces hirsutus</name>
    <dbReference type="NCBI Taxonomy" id="35620"/>
    <lineage>
        <taxon>Bacteria</taxon>
        <taxon>Bacillati</taxon>
        <taxon>Actinomycetota</taxon>
        <taxon>Actinomycetes</taxon>
        <taxon>Kitasatosporales</taxon>
        <taxon>Streptomycetaceae</taxon>
        <taxon>Streptomyces</taxon>
    </lineage>
</organism>
<dbReference type="EMBL" id="CP109134">
    <property type="protein sequence ID" value="WSD04409.1"/>
    <property type="molecule type" value="Genomic_DNA"/>
</dbReference>
<dbReference type="Proteomes" id="UP001335325">
    <property type="component" value="Chromosome"/>
</dbReference>
<protein>
    <recommendedName>
        <fullName evidence="3">Transposase</fullName>
    </recommendedName>
</protein>
<evidence type="ECO:0008006" key="3">
    <source>
        <dbReference type="Google" id="ProtNLM"/>
    </source>
</evidence>
<sequence length="113" mass="12876">MAIVIAAGQRGAPQFELLLEAIRVPGTGWERPRKRPHRVRADKAYASRASRAYLRRREIKATIPVPADRVRNRQKLGSRGGRPPGFDKTDYKLRHAAECGINRLERHRTVATR</sequence>
<proteinExistence type="predicted"/>
<name>A0ABZ1GE65_9ACTN</name>